<dbReference type="PANTHER" id="PTHR43537">
    <property type="entry name" value="TRANSCRIPTIONAL REGULATOR, GNTR FAMILY"/>
    <property type="match status" value="1"/>
</dbReference>
<dbReference type="InterPro" id="IPR011711">
    <property type="entry name" value="GntR_C"/>
</dbReference>
<dbReference type="Gene3D" id="1.10.10.10">
    <property type="entry name" value="Winged helix-like DNA-binding domain superfamily/Winged helix DNA-binding domain"/>
    <property type="match status" value="1"/>
</dbReference>
<evidence type="ECO:0000256" key="3">
    <source>
        <dbReference type="ARBA" id="ARBA00023163"/>
    </source>
</evidence>
<dbReference type="CDD" id="cd07377">
    <property type="entry name" value="WHTH_GntR"/>
    <property type="match status" value="1"/>
</dbReference>
<feature type="compositionally biased region" description="Basic and acidic residues" evidence="4">
    <location>
        <begin position="206"/>
        <end position="218"/>
    </location>
</feature>
<protein>
    <submittedName>
        <fullName evidence="6">GntR family transcriptional regulator</fullName>
    </submittedName>
</protein>
<dbReference type="Proteomes" id="UP000261811">
    <property type="component" value="Unassembled WGS sequence"/>
</dbReference>
<comment type="caution">
    <text evidence="6">The sequence shown here is derived from an EMBL/GenBank/DDBJ whole genome shotgun (WGS) entry which is preliminary data.</text>
</comment>
<evidence type="ECO:0000256" key="4">
    <source>
        <dbReference type="SAM" id="MobiDB-lite"/>
    </source>
</evidence>
<name>A0A372JSG8_9ACTN</name>
<evidence type="ECO:0000256" key="1">
    <source>
        <dbReference type="ARBA" id="ARBA00023015"/>
    </source>
</evidence>
<dbReference type="InterPro" id="IPR008920">
    <property type="entry name" value="TF_FadR/GntR_C"/>
</dbReference>
<proteinExistence type="predicted"/>
<sequence>MGRMSLAEQAAEVLRTAIIEGDLRPGDPLSDSDPDLMAALSVSRNTLREAFRLLGHEGLLVLELHRGVRVRDLTEDDLHDIYAARRVLELTALRHAALHPGAADPAAVRAAVAEGLKAAEAGDWTAVGSANMHFHQAVVALHGSPRLNRTMRQLLAEGRLAFHSMTDPGPFHEPYLARNKEIAALLDRGAFDEAADRMADYLDQAERQLTEGFRDRPPAPRRPRSR</sequence>
<evidence type="ECO:0000313" key="7">
    <source>
        <dbReference type="Proteomes" id="UP000261811"/>
    </source>
</evidence>
<dbReference type="AlphaFoldDB" id="A0A372JSG8"/>
<keyword evidence="7" id="KW-1185">Reference proteome</keyword>
<organism evidence="6 7">
    <name type="scientific">Actinomadura logoneensis</name>
    <dbReference type="NCBI Taxonomy" id="2293572"/>
    <lineage>
        <taxon>Bacteria</taxon>
        <taxon>Bacillati</taxon>
        <taxon>Actinomycetota</taxon>
        <taxon>Actinomycetes</taxon>
        <taxon>Streptosporangiales</taxon>
        <taxon>Thermomonosporaceae</taxon>
        <taxon>Actinomadura</taxon>
    </lineage>
</organism>
<dbReference type="Pfam" id="PF00392">
    <property type="entry name" value="GntR"/>
    <property type="match status" value="1"/>
</dbReference>
<dbReference type="SUPFAM" id="SSF48008">
    <property type="entry name" value="GntR ligand-binding domain-like"/>
    <property type="match status" value="1"/>
</dbReference>
<evidence type="ECO:0000313" key="6">
    <source>
        <dbReference type="EMBL" id="RFU42746.1"/>
    </source>
</evidence>
<dbReference type="SMART" id="SM00345">
    <property type="entry name" value="HTH_GNTR"/>
    <property type="match status" value="1"/>
</dbReference>
<dbReference type="InterPro" id="IPR000524">
    <property type="entry name" value="Tscrpt_reg_HTH_GntR"/>
</dbReference>
<dbReference type="InterPro" id="IPR036390">
    <property type="entry name" value="WH_DNA-bd_sf"/>
</dbReference>
<accession>A0A372JSG8</accession>
<dbReference type="InterPro" id="IPR036388">
    <property type="entry name" value="WH-like_DNA-bd_sf"/>
</dbReference>
<keyword evidence="2" id="KW-0238">DNA-binding</keyword>
<feature type="region of interest" description="Disordered" evidence="4">
    <location>
        <begin position="206"/>
        <end position="226"/>
    </location>
</feature>
<evidence type="ECO:0000256" key="2">
    <source>
        <dbReference type="ARBA" id="ARBA00023125"/>
    </source>
</evidence>
<dbReference type="PANTHER" id="PTHR43537:SF45">
    <property type="entry name" value="GNTR FAMILY REGULATORY PROTEIN"/>
    <property type="match status" value="1"/>
</dbReference>
<dbReference type="SUPFAM" id="SSF46785">
    <property type="entry name" value="Winged helix' DNA-binding domain"/>
    <property type="match status" value="1"/>
</dbReference>
<dbReference type="EMBL" id="QURH01000099">
    <property type="protein sequence ID" value="RFU42746.1"/>
    <property type="molecule type" value="Genomic_DNA"/>
</dbReference>
<dbReference type="PROSITE" id="PS50949">
    <property type="entry name" value="HTH_GNTR"/>
    <property type="match status" value="1"/>
</dbReference>
<dbReference type="GO" id="GO:0003700">
    <property type="term" value="F:DNA-binding transcription factor activity"/>
    <property type="evidence" value="ECO:0007669"/>
    <property type="project" value="InterPro"/>
</dbReference>
<dbReference type="OrthoDB" id="5243844at2"/>
<keyword evidence="1" id="KW-0805">Transcription regulation</keyword>
<feature type="domain" description="HTH gntR-type" evidence="5">
    <location>
        <begin position="4"/>
        <end position="73"/>
    </location>
</feature>
<evidence type="ECO:0000259" key="5">
    <source>
        <dbReference type="PROSITE" id="PS50949"/>
    </source>
</evidence>
<keyword evidence="3" id="KW-0804">Transcription</keyword>
<reference evidence="6 7" key="1">
    <citation type="submission" date="2018-08" db="EMBL/GenBank/DDBJ databases">
        <title>Actinomadura jelena sp. nov., a novel Actinomycete isolated from soil in Chad.</title>
        <authorList>
            <person name="Shi L."/>
        </authorList>
    </citation>
    <scope>NUCLEOTIDE SEQUENCE [LARGE SCALE GENOMIC DNA]</scope>
    <source>
        <strain evidence="6 7">NEAU-G17</strain>
    </source>
</reference>
<dbReference type="Pfam" id="PF07729">
    <property type="entry name" value="FCD"/>
    <property type="match status" value="1"/>
</dbReference>
<dbReference type="SMART" id="SM00895">
    <property type="entry name" value="FCD"/>
    <property type="match status" value="1"/>
</dbReference>
<dbReference type="Gene3D" id="1.20.120.530">
    <property type="entry name" value="GntR ligand-binding domain-like"/>
    <property type="match status" value="1"/>
</dbReference>
<gene>
    <name evidence="6" type="ORF">DZF91_04850</name>
</gene>
<dbReference type="GO" id="GO:0003677">
    <property type="term" value="F:DNA binding"/>
    <property type="evidence" value="ECO:0007669"/>
    <property type="project" value="UniProtKB-KW"/>
</dbReference>